<dbReference type="SUPFAM" id="SSF52540">
    <property type="entry name" value="P-loop containing nucleoside triphosphate hydrolases"/>
    <property type="match status" value="1"/>
</dbReference>
<dbReference type="EMBL" id="PHHF01000030">
    <property type="protein sequence ID" value="PTD24802.1"/>
    <property type="molecule type" value="Genomic_DNA"/>
</dbReference>
<dbReference type="CDD" id="cd02042">
    <property type="entry name" value="ParAB_family"/>
    <property type="match status" value="1"/>
</dbReference>
<comment type="caution">
    <text evidence="1">The sequence shown here is derived from an EMBL/GenBank/DDBJ whole genome shotgun (WGS) entry which is preliminary data.</text>
</comment>
<dbReference type="PANTHER" id="PTHR13696:SF96">
    <property type="entry name" value="COBQ_COBB_MIND_PARA NUCLEOTIDE BINDING DOMAIN-CONTAINING PROTEIN"/>
    <property type="match status" value="1"/>
</dbReference>
<dbReference type="PANTHER" id="PTHR13696">
    <property type="entry name" value="P-LOOP CONTAINING NUCLEOSIDE TRIPHOSPHATE HYDROLASE"/>
    <property type="match status" value="1"/>
</dbReference>
<dbReference type="InterPro" id="IPR027417">
    <property type="entry name" value="P-loop_NTPase"/>
</dbReference>
<evidence type="ECO:0008006" key="3">
    <source>
        <dbReference type="Google" id="ProtNLM"/>
    </source>
</evidence>
<evidence type="ECO:0000313" key="2">
    <source>
        <dbReference type="Proteomes" id="UP000241206"/>
    </source>
</evidence>
<dbReference type="InterPro" id="IPR015223">
    <property type="entry name" value="MipZ"/>
</dbReference>
<dbReference type="Pfam" id="PF09140">
    <property type="entry name" value="MipZ"/>
    <property type="match status" value="1"/>
</dbReference>
<proteinExistence type="predicted"/>
<evidence type="ECO:0000313" key="1">
    <source>
        <dbReference type="EMBL" id="PTD24802.1"/>
    </source>
</evidence>
<dbReference type="InterPro" id="IPR050678">
    <property type="entry name" value="DNA_Partitioning_ATPase"/>
</dbReference>
<accession>A0A2T4I528</accession>
<sequence>MNARTIIEEVGRRRNVALEGKHPDVVLADVVHRPLPPARVIVLANEKGGVGKSTIAFHLCVALADAGVSVAAVDLDRRQQTLSRALLNREATARRLGVGLPLPKQQVLQVQSGSMLCQEINRVAWNADVVVVDAAGYDSPIARRAIAIADTVVTPVNSSFIDLDLLGRFHPVSLDVVETGCFATALNEIRDARSRNGLPGIDWVVVQNRTRKGASQNQERIETALEKLALQAGFRLGSGLAERMAYRELLHLGLTHLDIRRIPDFARARVEANREILALVADLAVLEPRQSHVEGLGRPVQETLDRAPVASAA</sequence>
<name>A0A2T4I528_9SPHN</name>
<dbReference type="Proteomes" id="UP000241206">
    <property type="component" value="Unassembled WGS sequence"/>
</dbReference>
<reference evidence="1 2" key="1">
    <citation type="submission" date="2017-11" db="EMBL/GenBank/DDBJ databases">
        <title>Sphingomonas oleivorans sp. nov., isolated from oil-contaminated soil.</title>
        <authorList>
            <person name="Wang L."/>
            <person name="Chen L."/>
        </authorList>
    </citation>
    <scope>NUCLEOTIDE SEQUENCE [LARGE SCALE GENOMIC DNA]</scope>
    <source>
        <strain evidence="1 2">K101</strain>
    </source>
</reference>
<protein>
    <recommendedName>
        <fullName evidence="3">ATPase</fullName>
    </recommendedName>
</protein>
<dbReference type="AlphaFoldDB" id="A0A2T4I528"/>
<organism evidence="1 2">
    <name type="scientific">Edaphosphingomonas fennica</name>
    <dbReference type="NCBI Taxonomy" id="114404"/>
    <lineage>
        <taxon>Bacteria</taxon>
        <taxon>Pseudomonadati</taxon>
        <taxon>Pseudomonadota</taxon>
        <taxon>Alphaproteobacteria</taxon>
        <taxon>Sphingomonadales</taxon>
        <taxon>Rhizorhabdaceae</taxon>
        <taxon>Edaphosphingomonas</taxon>
    </lineage>
</organism>
<gene>
    <name evidence="1" type="ORF">CV103_07085</name>
</gene>
<dbReference type="Gene3D" id="3.40.50.300">
    <property type="entry name" value="P-loop containing nucleotide triphosphate hydrolases"/>
    <property type="match status" value="1"/>
</dbReference>
<keyword evidence="2" id="KW-1185">Reference proteome</keyword>